<dbReference type="InterPro" id="IPR036388">
    <property type="entry name" value="WH-like_DNA-bd_sf"/>
</dbReference>
<dbReference type="Proteomes" id="UP001527090">
    <property type="component" value="Unassembled WGS sequence"/>
</dbReference>
<sequence>MARGRSTTWQEREDIVHYCLAHNHEYQKAANQYQVSYQQVYQWVKKYEAGGEDALQDGRGRKKIPKELSEADRQRLAMKSWNMRMSGCGQKMFS</sequence>
<dbReference type="InterPro" id="IPR055247">
    <property type="entry name" value="InsJ-like_HTH"/>
</dbReference>
<organism evidence="2 3">
    <name type="scientific">Paenibacillus alvei</name>
    <name type="common">Bacillus alvei</name>
    <dbReference type="NCBI Taxonomy" id="44250"/>
    <lineage>
        <taxon>Bacteria</taxon>
        <taxon>Bacillati</taxon>
        <taxon>Bacillota</taxon>
        <taxon>Bacilli</taxon>
        <taxon>Bacillales</taxon>
        <taxon>Paenibacillaceae</taxon>
        <taxon>Paenibacillus</taxon>
    </lineage>
</organism>
<evidence type="ECO:0000313" key="3">
    <source>
        <dbReference type="Proteomes" id="UP001527090"/>
    </source>
</evidence>
<protein>
    <submittedName>
        <fullName evidence="2">Helix-turn-helix domain containing protein</fullName>
    </submittedName>
</protein>
<proteinExistence type="predicted"/>
<evidence type="ECO:0000313" key="2">
    <source>
        <dbReference type="EMBL" id="MCY9532750.1"/>
    </source>
</evidence>
<dbReference type="Pfam" id="PF13518">
    <property type="entry name" value="HTH_28"/>
    <property type="match status" value="1"/>
</dbReference>
<keyword evidence="3" id="KW-1185">Reference proteome</keyword>
<accession>A0ABT4EGK3</accession>
<dbReference type="EMBL" id="JAMDLY010000021">
    <property type="protein sequence ID" value="MCY9532750.1"/>
    <property type="molecule type" value="Genomic_DNA"/>
</dbReference>
<reference evidence="2 3" key="1">
    <citation type="submission" date="2022-05" db="EMBL/GenBank/DDBJ databases">
        <title>Genome Sequencing of Bee-Associated Microbes.</title>
        <authorList>
            <person name="Dunlap C."/>
        </authorList>
    </citation>
    <scope>NUCLEOTIDE SEQUENCE [LARGE SCALE GENOMIC DNA]</scope>
    <source>
        <strain evidence="2 3">NRRL NRS-750</strain>
    </source>
</reference>
<dbReference type="RefSeq" id="WP_268632953.1">
    <property type="nucleotide sequence ID" value="NZ_JAMDLY010000021.1"/>
</dbReference>
<gene>
    <name evidence="2" type="ORF">M5X04_25915</name>
</gene>
<dbReference type="Gene3D" id="1.10.10.10">
    <property type="entry name" value="Winged helix-like DNA-binding domain superfamily/Winged helix DNA-binding domain"/>
    <property type="match status" value="1"/>
</dbReference>
<comment type="caution">
    <text evidence="2">The sequence shown here is derived from an EMBL/GenBank/DDBJ whole genome shotgun (WGS) entry which is preliminary data.</text>
</comment>
<dbReference type="SUPFAM" id="SSF48295">
    <property type="entry name" value="TrpR-like"/>
    <property type="match status" value="1"/>
</dbReference>
<name>A0ABT4EGK3_PAEAL</name>
<dbReference type="InterPro" id="IPR010921">
    <property type="entry name" value="Trp_repressor/repl_initiator"/>
</dbReference>
<evidence type="ECO:0000259" key="1">
    <source>
        <dbReference type="Pfam" id="PF13518"/>
    </source>
</evidence>
<feature type="domain" description="Insertion element IS150 protein InsJ-like helix-turn-helix" evidence="1">
    <location>
        <begin position="11"/>
        <end position="63"/>
    </location>
</feature>